<sequence length="294" mass="29879">MKYETIAPSQAIIAQQPSNVFNGLAAGSYTFKVTDANGCFDTKVITIDAAVKIAISGNKNNDVKCKGDSTGNGTFTISNVATAGDYTFALTAGTLGTGTLTKSATDANVLVLKNVAKGTYTVEVTSNSTGCKSTATIIIDEPVLGLSLTATASNITCSKFTSTITASPVGGTPTYKYAVVKQGALDPALTDYDANATLSVNTASGVDVNWVVFVMDANGCTAKIPVSIAKDPTPSVTAVVNNQCTGSGNSFTITATGTGGTGTLTYGINGVNGAFSTTKVFNVGPGTYTVWVKD</sequence>
<protein>
    <recommendedName>
        <fullName evidence="3">SprB repeat-containing protein</fullName>
    </recommendedName>
</protein>
<proteinExistence type="predicted"/>
<evidence type="ECO:0000313" key="2">
    <source>
        <dbReference type="Proteomes" id="UP000319700"/>
    </source>
</evidence>
<dbReference type="EMBL" id="RCZH01000002">
    <property type="protein sequence ID" value="TPG44720.1"/>
    <property type="molecule type" value="Genomic_DNA"/>
</dbReference>
<accession>A0A502F6J4</accession>
<evidence type="ECO:0000313" key="1">
    <source>
        <dbReference type="EMBL" id="TPG44720.1"/>
    </source>
</evidence>
<name>A0A502F6J4_9FLAO</name>
<reference evidence="1 2" key="1">
    <citation type="journal article" date="2019" name="Environ. Microbiol.">
        <title>Species interactions and distinct microbial communities in high Arctic permafrost affected cryosols are associated with the CH4 and CO2 gas fluxes.</title>
        <authorList>
            <person name="Altshuler I."/>
            <person name="Hamel J."/>
            <person name="Turney S."/>
            <person name="Magnuson E."/>
            <person name="Levesque R."/>
            <person name="Greer C."/>
            <person name="Whyte L.G."/>
        </authorList>
    </citation>
    <scope>NUCLEOTIDE SEQUENCE [LARGE SCALE GENOMIC DNA]</scope>
    <source>
        <strain evidence="1 2">42</strain>
    </source>
</reference>
<evidence type="ECO:0008006" key="3">
    <source>
        <dbReference type="Google" id="ProtNLM"/>
    </source>
</evidence>
<organism evidence="1 2">
    <name type="scientific">Flavobacterium pectinovorum</name>
    <dbReference type="NCBI Taxonomy" id="29533"/>
    <lineage>
        <taxon>Bacteria</taxon>
        <taxon>Pseudomonadati</taxon>
        <taxon>Bacteroidota</taxon>
        <taxon>Flavobacteriia</taxon>
        <taxon>Flavobacteriales</taxon>
        <taxon>Flavobacteriaceae</taxon>
        <taxon>Flavobacterium</taxon>
    </lineage>
</organism>
<feature type="non-terminal residue" evidence="1">
    <location>
        <position position="294"/>
    </location>
</feature>
<comment type="caution">
    <text evidence="1">The sequence shown here is derived from an EMBL/GenBank/DDBJ whole genome shotgun (WGS) entry which is preliminary data.</text>
</comment>
<dbReference type="AlphaFoldDB" id="A0A502F6J4"/>
<gene>
    <name evidence="1" type="ORF">EAH81_04430</name>
</gene>
<dbReference type="Proteomes" id="UP000319700">
    <property type="component" value="Unassembled WGS sequence"/>
</dbReference>
<keyword evidence="2" id="KW-1185">Reference proteome</keyword>